<dbReference type="EMBL" id="FJUX01000069">
    <property type="protein sequence ID" value="CZT04566.1"/>
    <property type="molecule type" value="Genomic_DNA"/>
</dbReference>
<protein>
    <submittedName>
        <fullName evidence="1">Uncharacterized protein</fullName>
    </submittedName>
</protein>
<reference evidence="2" key="1">
    <citation type="submission" date="2016-03" db="EMBL/GenBank/DDBJ databases">
        <authorList>
            <person name="Guldener U."/>
        </authorList>
    </citation>
    <scope>NUCLEOTIDE SEQUENCE [LARGE SCALE GENOMIC DNA]</scope>
    <source>
        <strain evidence="2">04CH-RAC-A.6.1</strain>
    </source>
</reference>
<gene>
    <name evidence="1" type="ORF">RAG0_10988</name>
</gene>
<sequence length="142" mass="15961">MAAICHDSDGIIHQLTQSKGSRMVIVRIDTSEDGGETTVRFNHLTLHVYFDSSWQSRFPTGQVDIADKCLTLVNFISVAKAYSSDGGLKIKEKDLPFISYAVQFWDEHVKDVLPDTKDVRYSQEFEGCFSQSSSLHEGLNPE</sequence>
<dbReference type="Proteomes" id="UP000178912">
    <property type="component" value="Unassembled WGS sequence"/>
</dbReference>
<evidence type="ECO:0000313" key="2">
    <source>
        <dbReference type="Proteomes" id="UP000178912"/>
    </source>
</evidence>
<dbReference type="OrthoDB" id="195446at2759"/>
<name>A0A1E1L234_9HELO</name>
<dbReference type="AlphaFoldDB" id="A0A1E1L234"/>
<keyword evidence="2" id="KW-1185">Reference proteome</keyword>
<organism evidence="1 2">
    <name type="scientific">Rhynchosporium agropyri</name>
    <dbReference type="NCBI Taxonomy" id="914238"/>
    <lineage>
        <taxon>Eukaryota</taxon>
        <taxon>Fungi</taxon>
        <taxon>Dikarya</taxon>
        <taxon>Ascomycota</taxon>
        <taxon>Pezizomycotina</taxon>
        <taxon>Leotiomycetes</taxon>
        <taxon>Helotiales</taxon>
        <taxon>Ploettnerulaceae</taxon>
        <taxon>Rhynchosporium</taxon>
    </lineage>
</organism>
<evidence type="ECO:0000313" key="1">
    <source>
        <dbReference type="EMBL" id="CZT04566.1"/>
    </source>
</evidence>
<accession>A0A1E1L234</accession>
<proteinExistence type="predicted"/>